<dbReference type="Gene3D" id="3.30.2020.50">
    <property type="match status" value="1"/>
</dbReference>
<evidence type="ECO:0000313" key="2">
    <source>
        <dbReference type="Proteomes" id="UP000241345"/>
    </source>
</evidence>
<proteinExistence type="predicted"/>
<organism evidence="1 2">
    <name type="scientific">Klebsiella phage May</name>
    <dbReference type="NCBI Taxonomy" id="2054272"/>
    <lineage>
        <taxon>Viruses</taxon>
        <taxon>Duplodnaviria</taxon>
        <taxon>Heunggongvirae</taxon>
        <taxon>Uroviricota</taxon>
        <taxon>Caudoviricetes</taxon>
        <taxon>Pantevenvirales</taxon>
        <taxon>Ackermannviridae</taxon>
        <taxon>Taipeivirus</taxon>
        <taxon>Taipeivirus may</taxon>
    </lineage>
</organism>
<dbReference type="EMBL" id="MG428991">
    <property type="protein sequence ID" value="AUG87962.1"/>
    <property type="molecule type" value="Genomic_DNA"/>
</dbReference>
<name>A0A2H5BNQ4_9CAUD</name>
<keyword evidence="2" id="KW-1185">Reference proteome</keyword>
<protein>
    <submittedName>
        <fullName evidence="1">Tail spike protein</fullName>
    </submittedName>
</protein>
<evidence type="ECO:0000313" key="1">
    <source>
        <dbReference type="EMBL" id="AUG87962.1"/>
    </source>
</evidence>
<gene>
    <name evidence="1" type="ORF">CPT_May_048</name>
</gene>
<reference evidence="2" key="1">
    <citation type="submission" date="2017-11" db="EMBL/GenBank/DDBJ databases">
        <title>Complete Genome of Klebsiella pneumoniae Myophage May.</title>
        <authorList>
            <person name="Nguyen K."/>
            <person name="Bonasera R."/>
            <person name="Gill J.J."/>
            <person name="Liu M."/>
        </authorList>
    </citation>
    <scope>NUCLEOTIDE SEQUENCE [LARGE SCALE GENOMIC DNA]</scope>
</reference>
<dbReference type="Proteomes" id="UP000241345">
    <property type="component" value="Segment"/>
</dbReference>
<dbReference type="SMR" id="A0A2H5BNQ4"/>
<reference evidence="1 2" key="2">
    <citation type="journal article" date="2019" name="Microbiol. Resour. Announc.">
        <title>Complete Genome Sequence of Klebsiella pneumoniae Myophage May.</title>
        <authorList>
            <person name="Nguyen K.T."/>
            <person name="Bonasera R."/>
            <person name="Benson G."/>
            <person name="Hernandez-Morales A.C."/>
            <person name="Gill J.J."/>
            <person name="Liu M."/>
        </authorList>
    </citation>
    <scope>NUCLEOTIDE SEQUENCE [LARGE SCALE GENOMIC DNA]</scope>
</reference>
<accession>A0A2H5BNQ4</accession>
<sequence length="692" mass="73663">MKTQFNQSQGSTSRETNKEAIARIFGLKKSQVGYLSTSTPIDSYVILFDKETQTCWYRGTATGTPISWTISNNVMGLTTSDGIFNPNSANIIQNLRSNELPGAGMAGLKYSGTVADALVDIYVDALGDFKNKQDGCTEAIMEAVAHWGGRADSAYVAGQKKYGRIHFANGTYALKDLPLIAGWEYKLDPFTLIVPHRDANFAFTTIGTRGVVPGDPTWQRLMYCEINGGVIGDYWKETGDVPVGAGGINLLYGSYVRLRNIAIRHIRGIAIYGGELFDSPFENVSVIYCGNSDPDNYAPCVLFDNAGGYDATNACKFDKLHLEANHTGGVWNKCRHMVFTSIKVERDEGTHVLAGCTGMNFVSPELTFNRNDIPQFLIKDFAADPASGQAASDSRGITFDTPSCISSSAGNGWYFQHTSNAGPLNIKDLFGNGTGLIFKGKNAIISGGTTYDCGPVLVDAEKDVTVDLVKWYAIRKTAVGDGTDDAIIFRGVNCNAENNDFTGQPVDSSSLAIPNGAFINSTATSDSVIKNNTVGGYRQYGIRAAVNQKVRDNKINAGNNHITSLTNQSRSNSTLVIDNTTGFGIGTINQSVPVLAAGATQELVIVGGCTDLHIRVISGTTAAAAKVLADSSIAGLGVYSQLNPSLLSFSAGTPGDGMVHITKPLSGASITVANYTAGSVTVVITRTNVMPA</sequence>